<sequence length="711" mass="81409">MIKEHDQQAKIKSTPRKLAYVDSDNEASALSLAKGFSGRFSLESSGTSDTYRQTRSASGATRNWFDDLDPKSVDSFEELSQKFLEEFSQQKRYAKYPTEIHDIKRRQNVGLQAFMDRFKSESSHIKGVPPVLRISAFMHSHGHLELAKKLNVKIPKTVDEMFERVRAFIRGEVVARSAGLIFPRRQKTLKEVLSMESVSFLEPPPLIRTLEKQNLNKFCDYHGDIAHNTNNCYQLRKQIDEAVVSGKLAHLVKDIRQNNQRNGNQGRNDVFGRNVSPPGVNKSSSNYGKGRKKIREQAILRARSNSRRRPGLGLVSLEKIQSKEDIKEVFTISHERPDQYVTMGAMLTTNCKQLLADILRGNMEEYSQIRMAEDDEEKIGFHTEEGVYCFTRMPKELKNSAATLRRMMEMVFANQRGRNVKIHLEDTLIKRKSEHNLIKDFKETLRKVNIKIDLTMSSFGVIEGKFLCHMTISSALLIEREEIHIPVSNVSRPLQGMDIYYIPMEKRIQALINTTRSLRIIVRKHKVKVVTDGPIEKILKLSKKERRLAKWAAEIRTYDISYSLRKEAEGLVIKKFFGQGEHVEGTPDANERGTFTLTRSFKKNQPQHQGLGGWSYTPVTEQERKYKEEILDAKDPFHRFQITHLPKVLNSKAKVLTGLATIKLEFLNREVSVGIKTRPSVEETSSSKKGKAASNAPRAEPYYNHEASESN</sequence>
<dbReference type="InterPro" id="IPR043502">
    <property type="entry name" value="DNA/RNA_pol_sf"/>
</dbReference>
<keyword evidence="5" id="KW-0378">Hydrolase</keyword>
<accession>A0A6L2JAU9</accession>
<dbReference type="PANTHER" id="PTHR24559">
    <property type="entry name" value="TRANSPOSON TY3-I GAG-POL POLYPROTEIN"/>
    <property type="match status" value="1"/>
</dbReference>
<keyword evidence="2" id="KW-0548">Nucleotidyltransferase</keyword>
<keyword evidence="1" id="KW-0808">Transferase</keyword>
<dbReference type="InterPro" id="IPR043128">
    <property type="entry name" value="Rev_trsase/Diguanyl_cyclase"/>
</dbReference>
<keyword evidence="6 10" id="KW-0695">RNA-directed DNA polymerase</keyword>
<evidence type="ECO:0000256" key="2">
    <source>
        <dbReference type="ARBA" id="ARBA00022695"/>
    </source>
</evidence>
<dbReference type="GO" id="GO:0003964">
    <property type="term" value="F:RNA-directed DNA polymerase activity"/>
    <property type="evidence" value="ECO:0007669"/>
    <property type="project" value="UniProtKB-KW"/>
</dbReference>
<keyword evidence="4" id="KW-0255">Endonuclease</keyword>
<keyword evidence="3" id="KW-0540">Nuclease</keyword>
<dbReference type="InterPro" id="IPR053134">
    <property type="entry name" value="RNA-dir_DNA_polymerase"/>
</dbReference>
<proteinExistence type="predicted"/>
<reference evidence="10" key="1">
    <citation type="journal article" date="2019" name="Sci. Rep.">
        <title>Draft genome of Tanacetum cinerariifolium, the natural source of mosquito coil.</title>
        <authorList>
            <person name="Yamashiro T."/>
            <person name="Shiraishi A."/>
            <person name="Satake H."/>
            <person name="Nakayama K."/>
        </authorList>
    </citation>
    <scope>NUCLEOTIDE SEQUENCE</scope>
</reference>
<name>A0A6L2JAU9_TANCI</name>
<evidence type="ECO:0000256" key="6">
    <source>
        <dbReference type="ARBA" id="ARBA00022918"/>
    </source>
</evidence>
<dbReference type="Gene3D" id="3.30.70.270">
    <property type="match status" value="1"/>
</dbReference>
<evidence type="ECO:0000256" key="3">
    <source>
        <dbReference type="ARBA" id="ARBA00022722"/>
    </source>
</evidence>
<dbReference type="Pfam" id="PF03732">
    <property type="entry name" value="Retrotrans_gag"/>
    <property type="match status" value="1"/>
</dbReference>
<dbReference type="SUPFAM" id="SSF56672">
    <property type="entry name" value="DNA/RNA polymerases"/>
    <property type="match status" value="1"/>
</dbReference>
<feature type="domain" description="Reverse transcriptase RNase H-like" evidence="9">
    <location>
        <begin position="477"/>
        <end position="558"/>
    </location>
</feature>
<feature type="domain" description="Retrotransposon gag" evidence="8">
    <location>
        <begin position="57"/>
        <end position="138"/>
    </location>
</feature>
<organism evidence="10">
    <name type="scientific">Tanacetum cinerariifolium</name>
    <name type="common">Dalmatian daisy</name>
    <name type="synonym">Chrysanthemum cinerariifolium</name>
    <dbReference type="NCBI Taxonomy" id="118510"/>
    <lineage>
        <taxon>Eukaryota</taxon>
        <taxon>Viridiplantae</taxon>
        <taxon>Streptophyta</taxon>
        <taxon>Embryophyta</taxon>
        <taxon>Tracheophyta</taxon>
        <taxon>Spermatophyta</taxon>
        <taxon>Magnoliopsida</taxon>
        <taxon>eudicotyledons</taxon>
        <taxon>Gunneridae</taxon>
        <taxon>Pentapetalae</taxon>
        <taxon>asterids</taxon>
        <taxon>campanulids</taxon>
        <taxon>Asterales</taxon>
        <taxon>Asteraceae</taxon>
        <taxon>Asteroideae</taxon>
        <taxon>Anthemideae</taxon>
        <taxon>Anthemidinae</taxon>
        <taxon>Tanacetum</taxon>
    </lineage>
</organism>
<dbReference type="EMBL" id="BKCJ010000392">
    <property type="protein sequence ID" value="GEU32794.1"/>
    <property type="molecule type" value="Genomic_DNA"/>
</dbReference>
<dbReference type="InterPro" id="IPR005162">
    <property type="entry name" value="Retrotrans_gag_dom"/>
</dbReference>
<feature type="region of interest" description="Disordered" evidence="7">
    <location>
        <begin position="256"/>
        <end position="288"/>
    </location>
</feature>
<dbReference type="GO" id="GO:0004519">
    <property type="term" value="F:endonuclease activity"/>
    <property type="evidence" value="ECO:0007669"/>
    <property type="project" value="UniProtKB-KW"/>
</dbReference>
<evidence type="ECO:0000313" key="10">
    <source>
        <dbReference type="EMBL" id="GEU32794.1"/>
    </source>
</evidence>
<evidence type="ECO:0000259" key="9">
    <source>
        <dbReference type="Pfam" id="PF17917"/>
    </source>
</evidence>
<dbReference type="InterPro" id="IPR041373">
    <property type="entry name" value="RT_RNaseH"/>
</dbReference>
<evidence type="ECO:0000256" key="5">
    <source>
        <dbReference type="ARBA" id="ARBA00022801"/>
    </source>
</evidence>
<evidence type="ECO:0000256" key="1">
    <source>
        <dbReference type="ARBA" id="ARBA00022679"/>
    </source>
</evidence>
<evidence type="ECO:0000259" key="8">
    <source>
        <dbReference type="Pfam" id="PF03732"/>
    </source>
</evidence>
<evidence type="ECO:0000256" key="4">
    <source>
        <dbReference type="ARBA" id="ARBA00022759"/>
    </source>
</evidence>
<gene>
    <name evidence="10" type="ORF">Tci_004772</name>
</gene>
<dbReference type="GO" id="GO:0016787">
    <property type="term" value="F:hydrolase activity"/>
    <property type="evidence" value="ECO:0007669"/>
    <property type="project" value="UniProtKB-KW"/>
</dbReference>
<dbReference type="AlphaFoldDB" id="A0A6L2JAU9"/>
<dbReference type="Pfam" id="PF17917">
    <property type="entry name" value="RT_RNaseH"/>
    <property type="match status" value="1"/>
</dbReference>
<feature type="compositionally biased region" description="Low complexity" evidence="7">
    <location>
        <begin position="257"/>
        <end position="268"/>
    </location>
</feature>
<protein>
    <submittedName>
        <fullName evidence="10">Reverse transcriptase domain-containing protein</fullName>
    </submittedName>
</protein>
<feature type="region of interest" description="Disordered" evidence="7">
    <location>
        <begin position="675"/>
        <end position="711"/>
    </location>
</feature>
<dbReference type="Gene3D" id="3.10.10.10">
    <property type="entry name" value="HIV Type 1 Reverse Transcriptase, subunit A, domain 1"/>
    <property type="match status" value="1"/>
</dbReference>
<dbReference type="PANTHER" id="PTHR24559:SF444">
    <property type="entry name" value="REVERSE TRANSCRIPTASE DOMAIN-CONTAINING PROTEIN"/>
    <property type="match status" value="1"/>
</dbReference>
<comment type="caution">
    <text evidence="10">The sequence shown here is derived from an EMBL/GenBank/DDBJ whole genome shotgun (WGS) entry which is preliminary data.</text>
</comment>
<evidence type="ECO:0000256" key="7">
    <source>
        <dbReference type="SAM" id="MobiDB-lite"/>
    </source>
</evidence>